<comment type="caution">
    <text evidence="1">The sequence shown here is derived from an EMBL/GenBank/DDBJ whole genome shotgun (WGS) entry which is preliminary data.</text>
</comment>
<organism evidence="1 2">
    <name type="scientific">Puccinia graminis f. sp. tritici</name>
    <dbReference type="NCBI Taxonomy" id="56615"/>
    <lineage>
        <taxon>Eukaryota</taxon>
        <taxon>Fungi</taxon>
        <taxon>Dikarya</taxon>
        <taxon>Basidiomycota</taxon>
        <taxon>Pucciniomycotina</taxon>
        <taxon>Pucciniomycetes</taxon>
        <taxon>Pucciniales</taxon>
        <taxon>Pucciniaceae</taxon>
        <taxon>Puccinia</taxon>
    </lineage>
</organism>
<dbReference type="AlphaFoldDB" id="A0A5B0QRA1"/>
<evidence type="ECO:0000313" key="1">
    <source>
        <dbReference type="EMBL" id="KAA1115791.1"/>
    </source>
</evidence>
<reference evidence="1 2" key="1">
    <citation type="submission" date="2019-05" db="EMBL/GenBank/DDBJ databases">
        <title>Emergence of the Ug99 lineage of the wheat stem rust pathogen through somatic hybridization.</title>
        <authorList>
            <person name="Li F."/>
            <person name="Upadhyaya N.M."/>
            <person name="Sperschneider J."/>
            <person name="Matny O."/>
            <person name="Nguyen-Phuc H."/>
            <person name="Mago R."/>
            <person name="Raley C."/>
            <person name="Miller M.E."/>
            <person name="Silverstein K.A.T."/>
            <person name="Henningsen E."/>
            <person name="Hirsch C.D."/>
            <person name="Visser B."/>
            <person name="Pretorius Z.A."/>
            <person name="Steffenson B.J."/>
            <person name="Schwessinger B."/>
            <person name="Dodds P.N."/>
            <person name="Figueroa M."/>
        </authorList>
    </citation>
    <scope>NUCLEOTIDE SEQUENCE [LARGE SCALE GENOMIC DNA]</scope>
    <source>
        <strain evidence="1 2">Ug99</strain>
    </source>
</reference>
<dbReference type="Proteomes" id="UP000325313">
    <property type="component" value="Unassembled WGS sequence"/>
</dbReference>
<protein>
    <submittedName>
        <fullName evidence="1">Uncharacterized protein</fullName>
    </submittedName>
</protein>
<sequence>MTINQALKSGATHWSDLRDLPQLEDQSRECLLATINKIKRQLLGCGHASKSTASNLVISTSLITISQDHFSLLTPKLNMRKNLLNWSFSLLPASATLDDFKKEA</sequence>
<evidence type="ECO:0000313" key="2">
    <source>
        <dbReference type="Proteomes" id="UP000325313"/>
    </source>
</evidence>
<proteinExistence type="predicted"/>
<gene>
    <name evidence="1" type="ORF">PGTUg99_031960</name>
</gene>
<accession>A0A5B0QRA1</accession>
<name>A0A5B0QRA1_PUCGR</name>
<dbReference type="EMBL" id="VDEP01000272">
    <property type="protein sequence ID" value="KAA1115791.1"/>
    <property type="molecule type" value="Genomic_DNA"/>
</dbReference>